<organism evidence="3 4">
    <name type="scientific">Streptomyces cirratus</name>
    <dbReference type="NCBI Taxonomy" id="68187"/>
    <lineage>
        <taxon>Bacteria</taxon>
        <taxon>Bacillati</taxon>
        <taxon>Actinomycetota</taxon>
        <taxon>Actinomycetes</taxon>
        <taxon>Kitasatosporales</taxon>
        <taxon>Streptomycetaceae</taxon>
        <taxon>Streptomyces</taxon>
    </lineage>
</organism>
<feature type="chain" id="PRO_5046338785" description="Lipoprotein" evidence="2">
    <location>
        <begin position="20"/>
        <end position="147"/>
    </location>
</feature>
<proteinExistence type="predicted"/>
<dbReference type="Proteomes" id="UP000642673">
    <property type="component" value="Unassembled WGS sequence"/>
</dbReference>
<reference evidence="4" key="1">
    <citation type="journal article" date="2019" name="Int. J. Syst. Evol. Microbiol.">
        <title>The Global Catalogue of Microorganisms (GCM) 10K type strain sequencing project: providing services to taxonomists for standard genome sequencing and annotation.</title>
        <authorList>
            <consortium name="The Broad Institute Genomics Platform"/>
            <consortium name="The Broad Institute Genome Sequencing Center for Infectious Disease"/>
            <person name="Wu L."/>
            <person name="Ma J."/>
        </authorList>
    </citation>
    <scope>NUCLEOTIDE SEQUENCE [LARGE SCALE GENOMIC DNA]</scope>
    <source>
        <strain evidence="4">JCM 4738</strain>
    </source>
</reference>
<evidence type="ECO:0000256" key="1">
    <source>
        <dbReference type="SAM" id="MobiDB-lite"/>
    </source>
</evidence>
<name>A0ABQ3EQZ1_9ACTN</name>
<keyword evidence="2" id="KW-0732">Signal</keyword>
<dbReference type="PROSITE" id="PS51257">
    <property type="entry name" value="PROKAR_LIPOPROTEIN"/>
    <property type="match status" value="1"/>
</dbReference>
<feature type="region of interest" description="Disordered" evidence="1">
    <location>
        <begin position="22"/>
        <end position="125"/>
    </location>
</feature>
<protein>
    <recommendedName>
        <fullName evidence="5">Lipoprotein</fullName>
    </recommendedName>
</protein>
<gene>
    <name evidence="3" type="ORF">GCM10010347_24060</name>
</gene>
<feature type="signal peptide" evidence="2">
    <location>
        <begin position="1"/>
        <end position="19"/>
    </location>
</feature>
<dbReference type="RefSeq" id="WP_190184038.1">
    <property type="nucleotide sequence ID" value="NZ_BMVP01000003.1"/>
</dbReference>
<feature type="compositionally biased region" description="Low complexity" evidence="1">
    <location>
        <begin position="22"/>
        <end position="55"/>
    </location>
</feature>
<feature type="compositionally biased region" description="Basic and acidic residues" evidence="1">
    <location>
        <begin position="79"/>
        <end position="98"/>
    </location>
</feature>
<keyword evidence="4" id="KW-1185">Reference proteome</keyword>
<sequence length="147" mass="14856">MQSRRAALPLSLLALLASAGCVSVGPGEPAAGPARALPPVGAPDAPVAVPSSRPLPLSPLPEPTPEPDSAPDPGPAADRQSKEKPRARPARRGGERAAKPAAPRRVRPPAAARKPLPHGPGGEEVCAAAQGVVPPSVVDLCVRQYGR</sequence>
<evidence type="ECO:0000256" key="2">
    <source>
        <dbReference type="SAM" id="SignalP"/>
    </source>
</evidence>
<evidence type="ECO:0008006" key="5">
    <source>
        <dbReference type="Google" id="ProtNLM"/>
    </source>
</evidence>
<feature type="compositionally biased region" description="Pro residues" evidence="1">
    <location>
        <begin position="56"/>
        <end position="74"/>
    </location>
</feature>
<evidence type="ECO:0000313" key="4">
    <source>
        <dbReference type="Proteomes" id="UP000642673"/>
    </source>
</evidence>
<comment type="caution">
    <text evidence="3">The sequence shown here is derived from an EMBL/GenBank/DDBJ whole genome shotgun (WGS) entry which is preliminary data.</text>
</comment>
<dbReference type="EMBL" id="BMVP01000003">
    <property type="protein sequence ID" value="GHB53243.1"/>
    <property type="molecule type" value="Genomic_DNA"/>
</dbReference>
<accession>A0ABQ3EQZ1</accession>
<evidence type="ECO:0000313" key="3">
    <source>
        <dbReference type="EMBL" id="GHB53243.1"/>
    </source>
</evidence>